<accession>A0AAU9E733</accession>
<evidence type="ECO:0000313" key="7">
    <source>
        <dbReference type="EMBL" id="BEQ12968.1"/>
    </source>
</evidence>
<keyword evidence="2" id="KW-1003">Cell membrane</keyword>
<evidence type="ECO:0000256" key="4">
    <source>
        <dbReference type="ARBA" id="ARBA00022989"/>
    </source>
</evidence>
<evidence type="ECO:0000313" key="8">
    <source>
        <dbReference type="Proteomes" id="UP001366166"/>
    </source>
</evidence>
<name>A0AAU9E733_9BACT</name>
<keyword evidence="4 6" id="KW-1133">Transmembrane helix</keyword>
<feature type="transmembrane region" description="Helical" evidence="6">
    <location>
        <begin position="142"/>
        <end position="163"/>
    </location>
</feature>
<feature type="transmembrane region" description="Helical" evidence="6">
    <location>
        <begin position="184"/>
        <end position="202"/>
    </location>
</feature>
<comment type="subcellular location">
    <subcellularLocation>
        <location evidence="1">Cell membrane</location>
        <topology evidence="1">Multi-pass membrane protein</topology>
    </subcellularLocation>
</comment>
<dbReference type="PIRSF" id="PIRSF006324">
    <property type="entry name" value="LeuE"/>
    <property type="match status" value="1"/>
</dbReference>
<gene>
    <name evidence="7" type="ORF">FAK_00340</name>
</gene>
<evidence type="ECO:0000256" key="1">
    <source>
        <dbReference type="ARBA" id="ARBA00004651"/>
    </source>
</evidence>
<evidence type="ECO:0000256" key="2">
    <source>
        <dbReference type="ARBA" id="ARBA00022475"/>
    </source>
</evidence>
<organism evidence="7 8">
    <name type="scientific">Desulfoferula mesophila</name>
    <dbReference type="NCBI Taxonomy" id="3058419"/>
    <lineage>
        <taxon>Bacteria</taxon>
        <taxon>Pseudomonadati</taxon>
        <taxon>Thermodesulfobacteriota</taxon>
        <taxon>Desulfarculia</taxon>
        <taxon>Desulfarculales</taxon>
        <taxon>Desulfarculaceae</taxon>
        <taxon>Desulfoferula</taxon>
    </lineage>
</organism>
<keyword evidence="3 6" id="KW-0812">Transmembrane</keyword>
<dbReference type="PANTHER" id="PTHR30086:SF20">
    <property type="entry name" value="ARGININE EXPORTER PROTEIN ARGO-RELATED"/>
    <property type="match status" value="1"/>
</dbReference>
<dbReference type="GO" id="GO:0015171">
    <property type="term" value="F:amino acid transmembrane transporter activity"/>
    <property type="evidence" value="ECO:0007669"/>
    <property type="project" value="TreeGrafter"/>
</dbReference>
<dbReference type="InterPro" id="IPR001123">
    <property type="entry name" value="LeuE-type"/>
</dbReference>
<dbReference type="KEGG" id="dmp:FAK_00340"/>
<feature type="transmembrane region" description="Helical" evidence="6">
    <location>
        <begin position="6"/>
        <end position="32"/>
    </location>
</feature>
<protein>
    <submittedName>
        <fullName evidence="7">Lysine transporter LysE</fullName>
    </submittedName>
</protein>
<dbReference type="Pfam" id="PF01810">
    <property type="entry name" value="LysE"/>
    <property type="match status" value="1"/>
</dbReference>
<keyword evidence="8" id="KW-1185">Reference proteome</keyword>
<evidence type="ECO:0000256" key="5">
    <source>
        <dbReference type="ARBA" id="ARBA00023136"/>
    </source>
</evidence>
<proteinExistence type="predicted"/>
<dbReference type="EMBL" id="AP028679">
    <property type="protein sequence ID" value="BEQ12968.1"/>
    <property type="molecule type" value="Genomic_DNA"/>
</dbReference>
<feature type="transmembrane region" description="Helical" evidence="6">
    <location>
        <begin position="39"/>
        <end position="58"/>
    </location>
</feature>
<sequence>MDWEIYGAFVAASALLLVSPGPTVMLVTGYALSHGRRSAWFTVVGVGLGDLTALSLSLAGMGALLAASAAAFNLLKYLGAAYLFYLGLRMWRQGGSPVPEARRAASGRAMLGRAYLVTALNPKSIIFFVAFLPQFLCPERPVWPQLLLLGTTFVFLAVVNAAAYANAAGSLAGWLRRPQAQRNLHRLGGGALMGAGLLAALWRRA</sequence>
<dbReference type="GO" id="GO:0005886">
    <property type="term" value="C:plasma membrane"/>
    <property type="evidence" value="ECO:0007669"/>
    <property type="project" value="UniProtKB-SubCell"/>
</dbReference>
<evidence type="ECO:0000256" key="3">
    <source>
        <dbReference type="ARBA" id="ARBA00022692"/>
    </source>
</evidence>
<keyword evidence="5 6" id="KW-0472">Membrane</keyword>
<dbReference type="PANTHER" id="PTHR30086">
    <property type="entry name" value="ARGININE EXPORTER PROTEIN ARGO"/>
    <property type="match status" value="1"/>
</dbReference>
<reference evidence="8" key="1">
    <citation type="journal article" date="2023" name="Arch. Microbiol.">
        <title>Desulfoferula mesophilus gen. nov. sp. nov., a mesophilic sulfate-reducing bacterium isolated from a brackish lake sediment.</title>
        <authorList>
            <person name="Watanabe T."/>
            <person name="Yabe T."/>
            <person name="Tsuji J.M."/>
            <person name="Fukui M."/>
        </authorList>
    </citation>
    <scope>NUCLEOTIDE SEQUENCE [LARGE SCALE GENOMIC DNA]</scope>
    <source>
        <strain evidence="8">12FAK</strain>
    </source>
</reference>
<dbReference type="AlphaFoldDB" id="A0AAU9E733"/>
<evidence type="ECO:0000256" key="6">
    <source>
        <dbReference type="SAM" id="Phobius"/>
    </source>
</evidence>
<feature type="transmembrane region" description="Helical" evidence="6">
    <location>
        <begin position="64"/>
        <end position="85"/>
    </location>
</feature>
<dbReference type="Proteomes" id="UP001366166">
    <property type="component" value="Chromosome"/>
</dbReference>
<dbReference type="RefSeq" id="WP_338604061.1">
    <property type="nucleotide sequence ID" value="NZ_AP028679.1"/>
</dbReference>
<feature type="transmembrane region" description="Helical" evidence="6">
    <location>
        <begin position="114"/>
        <end position="136"/>
    </location>
</feature>